<dbReference type="EMBL" id="CGCX01000360">
    <property type="protein sequence ID" value="CFR74035.1"/>
    <property type="molecule type" value="Genomic_DNA"/>
</dbReference>
<dbReference type="AlphaFoldDB" id="A0A0T7PE06"/>
<reference evidence="2" key="2">
    <citation type="submission" date="2015-03" db="EMBL/GenBank/DDBJ databases">
        <authorList>
            <person name="Murphy D."/>
        </authorList>
    </citation>
    <scope>NUCLEOTIDE SEQUENCE [LARGE SCALE GENOMIC DNA]</scope>
    <source>
        <strain evidence="2">K00500041</strain>
    </source>
</reference>
<dbReference type="Proteomes" id="UP000038802">
    <property type="component" value="Unassembled WGS sequence"/>
</dbReference>
<protein>
    <submittedName>
        <fullName evidence="2">Uncharacterized protein</fullName>
    </submittedName>
</protein>
<evidence type="ECO:0000313" key="4">
    <source>
        <dbReference type="Proteomes" id="UP000046680"/>
    </source>
</evidence>
<name>A0A0T7PE06_MYCTX</name>
<reference evidence="3 4" key="1">
    <citation type="submission" date="2015-03" db="EMBL/GenBank/DDBJ databases">
        <authorList>
            <consortium name="Pathogen Informatics"/>
        </authorList>
    </citation>
    <scope>NUCLEOTIDE SEQUENCE [LARGE SCALE GENOMIC DNA]</scope>
    <source>
        <strain evidence="1 4">C09601061</strain>
        <strain evidence="3">K00500041</strain>
    </source>
</reference>
<organism evidence="2 3">
    <name type="scientific">Mycobacterium tuberculosis</name>
    <dbReference type="NCBI Taxonomy" id="1773"/>
    <lineage>
        <taxon>Bacteria</taxon>
        <taxon>Bacillati</taxon>
        <taxon>Actinomycetota</taxon>
        <taxon>Actinomycetes</taxon>
        <taxon>Mycobacteriales</taxon>
        <taxon>Mycobacteriaceae</taxon>
        <taxon>Mycobacterium</taxon>
        <taxon>Mycobacterium tuberculosis complex</taxon>
    </lineage>
</organism>
<proteinExistence type="predicted"/>
<dbReference type="EMBL" id="CSAE01000909">
    <property type="protein sequence ID" value="COX07571.1"/>
    <property type="molecule type" value="Genomic_DNA"/>
</dbReference>
<dbReference type="Proteomes" id="UP000046680">
    <property type="component" value="Unassembled WGS sequence"/>
</dbReference>
<evidence type="ECO:0000313" key="3">
    <source>
        <dbReference type="Proteomes" id="UP000038802"/>
    </source>
</evidence>
<evidence type="ECO:0000313" key="1">
    <source>
        <dbReference type="EMBL" id="CFR74035.1"/>
    </source>
</evidence>
<gene>
    <name evidence="1" type="ORF">ERS007657_01244</name>
    <name evidence="2" type="ORF">ERS007703_04724</name>
</gene>
<accession>A0A0T7PE06</accession>
<sequence>MHEDPHTGVEPGAVTAHRDCQHPRPACGDEPFNPACVLVRTDGPDDRKCEMTAIRFDAHRSGRECHAVLIAAFLLEPGEAHCLALTFTGSGVLPVPVRIDSAANAVGVSLFRALRPPHRPGLGVDTHLVLDGVPPFTKHPQRRLDSPDTSNAPRLDIGFQSSDRPVVGLAASAEMPRQRAGLVLGWVQREPERLHTPAFWHLESGHQAASASPTAAARARLAPFCAARSP</sequence>
<evidence type="ECO:0000313" key="2">
    <source>
        <dbReference type="EMBL" id="COX07571.1"/>
    </source>
</evidence>